<gene>
    <name evidence="3" type="ORF">G8770_15255</name>
</gene>
<dbReference type="RefSeq" id="WP_167188629.1">
    <property type="nucleotide sequence ID" value="NZ_JAAONZ010000013.1"/>
</dbReference>
<dbReference type="Proteomes" id="UP000787472">
    <property type="component" value="Unassembled WGS sequence"/>
</dbReference>
<accession>A0A9E5MMC4</accession>
<comment type="caution">
    <text evidence="3">The sequence shown here is derived from an EMBL/GenBank/DDBJ whole genome shotgun (WGS) entry which is preliminary data.</text>
</comment>
<keyword evidence="1" id="KW-0175">Coiled coil</keyword>
<feature type="coiled-coil region" evidence="1">
    <location>
        <begin position="113"/>
        <end position="140"/>
    </location>
</feature>
<dbReference type="EMBL" id="JAAONZ010000013">
    <property type="protein sequence ID" value="NHO66908.1"/>
    <property type="molecule type" value="Genomic_DNA"/>
</dbReference>
<feature type="region of interest" description="Disordered" evidence="2">
    <location>
        <begin position="153"/>
        <end position="177"/>
    </location>
</feature>
<dbReference type="AlphaFoldDB" id="A0A9E5MMC4"/>
<name>A0A9E5MMC4_9GAMM</name>
<protein>
    <submittedName>
        <fullName evidence="3">Uncharacterized protein</fullName>
    </submittedName>
</protein>
<evidence type="ECO:0000256" key="2">
    <source>
        <dbReference type="SAM" id="MobiDB-lite"/>
    </source>
</evidence>
<proteinExistence type="predicted"/>
<keyword evidence="4" id="KW-1185">Reference proteome</keyword>
<sequence length="177" mass="20444">MTNIFDFPEVKREGVLDYFSEKIYPQASPSHARKKLRNRIRGAVISGKLRESGKESNNIFNTQELLFWIYSISPELPPVESVRSRESPSDGLMKLPTLNTQGQAHSISIPHNIGELEVELLRIKIEYMKLQKELQDVMESQKVLAGRVSYYEEKERTQRKAYSEAGKRAKDIPKTKY</sequence>
<evidence type="ECO:0000256" key="1">
    <source>
        <dbReference type="SAM" id="Coils"/>
    </source>
</evidence>
<evidence type="ECO:0000313" key="4">
    <source>
        <dbReference type="Proteomes" id="UP000787472"/>
    </source>
</evidence>
<evidence type="ECO:0000313" key="3">
    <source>
        <dbReference type="EMBL" id="NHO66908.1"/>
    </source>
</evidence>
<reference evidence="3" key="1">
    <citation type="submission" date="2020-03" db="EMBL/GenBank/DDBJ databases">
        <authorList>
            <person name="Guo F."/>
        </authorList>
    </citation>
    <scope>NUCLEOTIDE SEQUENCE</scope>
    <source>
        <strain evidence="3">JCM 30134</strain>
    </source>
</reference>
<organism evidence="3 4">
    <name type="scientific">Pseudomaricurvus hydrocarbonicus</name>
    <dbReference type="NCBI Taxonomy" id="1470433"/>
    <lineage>
        <taxon>Bacteria</taxon>
        <taxon>Pseudomonadati</taxon>
        <taxon>Pseudomonadota</taxon>
        <taxon>Gammaproteobacteria</taxon>
        <taxon>Cellvibrionales</taxon>
        <taxon>Cellvibrionaceae</taxon>
        <taxon>Pseudomaricurvus</taxon>
    </lineage>
</organism>